<dbReference type="InterPro" id="IPR039420">
    <property type="entry name" value="WalR-like"/>
</dbReference>
<dbReference type="InterPro" id="IPR016032">
    <property type="entry name" value="Sig_transdc_resp-reg_C-effctor"/>
</dbReference>
<keyword evidence="1 3" id="KW-0597">Phosphoprotein</keyword>
<organism evidence="7 8">
    <name type="scientific">Roseomonas fluvialis</name>
    <dbReference type="NCBI Taxonomy" id="1750527"/>
    <lineage>
        <taxon>Bacteria</taxon>
        <taxon>Pseudomonadati</taxon>
        <taxon>Pseudomonadota</taxon>
        <taxon>Alphaproteobacteria</taxon>
        <taxon>Acetobacterales</taxon>
        <taxon>Roseomonadaceae</taxon>
        <taxon>Roseomonas</taxon>
    </lineage>
</organism>
<dbReference type="SUPFAM" id="SSF46894">
    <property type="entry name" value="C-terminal effector domain of the bipartite response regulators"/>
    <property type="match status" value="1"/>
</dbReference>
<dbReference type="Pfam" id="PF00072">
    <property type="entry name" value="Response_reg"/>
    <property type="match status" value="1"/>
</dbReference>
<dbReference type="PANTHER" id="PTHR43214:SF43">
    <property type="entry name" value="TWO-COMPONENT RESPONSE REGULATOR"/>
    <property type="match status" value="1"/>
</dbReference>
<dbReference type="PANTHER" id="PTHR43214">
    <property type="entry name" value="TWO-COMPONENT RESPONSE REGULATOR"/>
    <property type="match status" value="1"/>
</dbReference>
<dbReference type="Proteomes" id="UP000831327">
    <property type="component" value="Chromosome"/>
</dbReference>
<dbReference type="InterPro" id="IPR011006">
    <property type="entry name" value="CheY-like_superfamily"/>
</dbReference>
<evidence type="ECO:0000256" key="2">
    <source>
        <dbReference type="ARBA" id="ARBA00023125"/>
    </source>
</evidence>
<feature type="region of interest" description="Disordered" evidence="4">
    <location>
        <begin position="216"/>
        <end position="241"/>
    </location>
</feature>
<reference evidence="7 8" key="1">
    <citation type="journal article" date="2016" name="Microbes Environ.">
        <title>Phylogenetically diverse aerobic anoxygenic phototrophic bacteria isolated from epilithic biofilms in Tama river, Japan.</title>
        <authorList>
            <person name="Hirose S."/>
            <person name="Matsuura K."/>
            <person name="Haruta S."/>
        </authorList>
    </citation>
    <scope>NUCLEOTIDE SEQUENCE [LARGE SCALE GENOMIC DNA]</scope>
    <source>
        <strain evidence="7 8">S08</strain>
    </source>
</reference>
<protein>
    <submittedName>
        <fullName evidence="7">DNA-binding response regulator</fullName>
    </submittedName>
</protein>
<dbReference type="CDD" id="cd17535">
    <property type="entry name" value="REC_NarL-like"/>
    <property type="match status" value="1"/>
</dbReference>
<dbReference type="SMART" id="SM00421">
    <property type="entry name" value="HTH_LUXR"/>
    <property type="match status" value="1"/>
</dbReference>
<dbReference type="SMART" id="SM00448">
    <property type="entry name" value="REC"/>
    <property type="match status" value="1"/>
</dbReference>
<gene>
    <name evidence="7" type="ORF">Rmf_39270</name>
</gene>
<dbReference type="GO" id="GO:0003677">
    <property type="term" value="F:DNA binding"/>
    <property type="evidence" value="ECO:0007669"/>
    <property type="project" value="UniProtKB-KW"/>
</dbReference>
<dbReference type="InterPro" id="IPR001789">
    <property type="entry name" value="Sig_transdc_resp-reg_receiver"/>
</dbReference>
<dbReference type="Pfam" id="PF00196">
    <property type="entry name" value="GerE"/>
    <property type="match status" value="1"/>
</dbReference>
<evidence type="ECO:0000256" key="3">
    <source>
        <dbReference type="PROSITE-ProRule" id="PRU00169"/>
    </source>
</evidence>
<feature type="modified residue" description="4-aspartylphosphate" evidence="3">
    <location>
        <position position="54"/>
    </location>
</feature>
<accession>A0ABN6P8U0</accession>
<dbReference type="EMBL" id="AP025637">
    <property type="protein sequence ID" value="BDG73998.1"/>
    <property type="molecule type" value="Genomic_DNA"/>
</dbReference>
<evidence type="ECO:0000259" key="6">
    <source>
        <dbReference type="PROSITE" id="PS50110"/>
    </source>
</evidence>
<dbReference type="PRINTS" id="PR00038">
    <property type="entry name" value="HTHLUXR"/>
</dbReference>
<evidence type="ECO:0000259" key="5">
    <source>
        <dbReference type="PROSITE" id="PS50043"/>
    </source>
</evidence>
<dbReference type="CDD" id="cd06170">
    <property type="entry name" value="LuxR_C_like"/>
    <property type="match status" value="1"/>
</dbReference>
<sequence>MIRVAVVDDHPLFRDGVMQTLRAVADIEVVGEGASAEDAVRISRDLGPDVMLLDMNLSEGGDGIRAVAAITANSPAVRILMLTVVADSDRILEAIKTGVRGYVLKGVGGAELITALRAVHGGETYVTPNLAASLFARLDRKVHNAAPDGAPTMRLSAREAQILSYIAMGISNKEIGQRIELSEKTVKHYVTNLLQKMQVRNRTQAALLASRIQVDRDGAPHSAQTEARSAALPGTEYARPV</sequence>
<evidence type="ECO:0000256" key="4">
    <source>
        <dbReference type="SAM" id="MobiDB-lite"/>
    </source>
</evidence>
<feature type="domain" description="HTH luxR-type" evidence="5">
    <location>
        <begin position="148"/>
        <end position="213"/>
    </location>
</feature>
<dbReference type="SUPFAM" id="SSF52172">
    <property type="entry name" value="CheY-like"/>
    <property type="match status" value="1"/>
</dbReference>
<dbReference type="InterPro" id="IPR058245">
    <property type="entry name" value="NreC/VraR/RcsB-like_REC"/>
</dbReference>
<evidence type="ECO:0000313" key="8">
    <source>
        <dbReference type="Proteomes" id="UP000831327"/>
    </source>
</evidence>
<proteinExistence type="predicted"/>
<dbReference type="InterPro" id="IPR000792">
    <property type="entry name" value="Tscrpt_reg_LuxR_C"/>
</dbReference>
<dbReference type="PROSITE" id="PS00622">
    <property type="entry name" value="HTH_LUXR_1"/>
    <property type="match status" value="1"/>
</dbReference>
<dbReference type="PROSITE" id="PS50110">
    <property type="entry name" value="RESPONSE_REGULATORY"/>
    <property type="match status" value="1"/>
</dbReference>
<dbReference type="PROSITE" id="PS50043">
    <property type="entry name" value="HTH_LUXR_2"/>
    <property type="match status" value="1"/>
</dbReference>
<evidence type="ECO:0000313" key="7">
    <source>
        <dbReference type="EMBL" id="BDG73998.1"/>
    </source>
</evidence>
<dbReference type="Gene3D" id="3.40.50.2300">
    <property type="match status" value="1"/>
</dbReference>
<keyword evidence="2 7" id="KW-0238">DNA-binding</keyword>
<feature type="domain" description="Response regulatory" evidence="6">
    <location>
        <begin position="3"/>
        <end position="120"/>
    </location>
</feature>
<keyword evidence="8" id="KW-1185">Reference proteome</keyword>
<evidence type="ECO:0000256" key="1">
    <source>
        <dbReference type="ARBA" id="ARBA00022553"/>
    </source>
</evidence>
<dbReference type="RefSeq" id="WP_244408208.1">
    <property type="nucleotide sequence ID" value="NZ_AP025637.1"/>
</dbReference>
<name>A0ABN6P8U0_9PROT</name>